<dbReference type="GO" id="GO:0046983">
    <property type="term" value="F:protein dimerization activity"/>
    <property type="evidence" value="ECO:0007669"/>
    <property type="project" value="InterPro"/>
</dbReference>
<dbReference type="AlphaFoldDB" id="A0A9W6Y8J3"/>
<reference evidence="3" key="1">
    <citation type="submission" date="2023-04" db="EMBL/GenBank/DDBJ databases">
        <title>Phytophthora fragariaefolia NBRC 109709.</title>
        <authorList>
            <person name="Ichikawa N."/>
            <person name="Sato H."/>
            <person name="Tonouchi N."/>
        </authorList>
    </citation>
    <scope>NUCLEOTIDE SEQUENCE</scope>
    <source>
        <strain evidence="3">NBRC 109709</strain>
    </source>
</reference>
<dbReference type="EMBL" id="BSXT01003878">
    <property type="protein sequence ID" value="GMF55943.1"/>
    <property type="molecule type" value="Genomic_DNA"/>
</dbReference>
<protein>
    <submittedName>
        <fullName evidence="3">Unnamed protein product</fullName>
    </submittedName>
</protein>
<comment type="caution">
    <text evidence="3">The sequence shown here is derived from an EMBL/GenBank/DDBJ whole genome shotgun (WGS) entry which is preliminary data.</text>
</comment>
<dbReference type="OrthoDB" id="117690at2759"/>
<evidence type="ECO:0000313" key="3">
    <source>
        <dbReference type="EMBL" id="GMF55943.1"/>
    </source>
</evidence>
<feature type="region of interest" description="Disordered" evidence="1">
    <location>
        <begin position="142"/>
        <end position="161"/>
    </location>
</feature>
<evidence type="ECO:0000256" key="1">
    <source>
        <dbReference type="SAM" id="MobiDB-lite"/>
    </source>
</evidence>
<gene>
    <name evidence="3" type="ORF">Pfra01_002364700</name>
</gene>
<feature type="domain" description="HAT C-terminal dimerisation" evidence="2">
    <location>
        <begin position="53"/>
        <end position="118"/>
    </location>
</feature>
<proteinExistence type="predicted"/>
<keyword evidence="4" id="KW-1185">Reference proteome</keyword>
<dbReference type="InterPro" id="IPR012337">
    <property type="entry name" value="RNaseH-like_sf"/>
</dbReference>
<feature type="compositionally biased region" description="Acidic residues" evidence="1">
    <location>
        <begin position="142"/>
        <end position="151"/>
    </location>
</feature>
<dbReference type="SUPFAM" id="SSF53098">
    <property type="entry name" value="Ribonuclease H-like"/>
    <property type="match status" value="1"/>
</dbReference>
<name>A0A9W6Y8J3_9STRA</name>
<evidence type="ECO:0000259" key="2">
    <source>
        <dbReference type="Pfam" id="PF05699"/>
    </source>
</evidence>
<evidence type="ECO:0000313" key="4">
    <source>
        <dbReference type="Proteomes" id="UP001165121"/>
    </source>
</evidence>
<accession>A0A9W6Y8J3</accession>
<dbReference type="InterPro" id="IPR008906">
    <property type="entry name" value="HATC_C_dom"/>
</dbReference>
<sequence length="161" mass="18830">MNCWFAFAATHYEPYSSGSETSDAVILELAAFHRHVQDIKTSQPRQWCLLCERKLPVFDFWCRLNKFPLLQDIALRLFRCAASSAASDRNFSAHAFIHSKLRNRLVPERVEKLVNIFFNAKNICDEDIERYSHLEDLLREAGDEEDAEETEANQSEDYVYY</sequence>
<organism evidence="3 4">
    <name type="scientific">Phytophthora fragariaefolia</name>
    <dbReference type="NCBI Taxonomy" id="1490495"/>
    <lineage>
        <taxon>Eukaryota</taxon>
        <taxon>Sar</taxon>
        <taxon>Stramenopiles</taxon>
        <taxon>Oomycota</taxon>
        <taxon>Peronosporomycetes</taxon>
        <taxon>Peronosporales</taxon>
        <taxon>Peronosporaceae</taxon>
        <taxon>Phytophthora</taxon>
    </lineage>
</organism>
<dbReference type="Pfam" id="PF05699">
    <property type="entry name" value="Dimer_Tnp_hAT"/>
    <property type="match status" value="1"/>
</dbReference>
<dbReference type="Proteomes" id="UP001165121">
    <property type="component" value="Unassembled WGS sequence"/>
</dbReference>